<evidence type="ECO:0000313" key="3">
    <source>
        <dbReference type="WBParaSite" id="jg24129"/>
    </source>
</evidence>
<keyword evidence="2" id="KW-1185">Reference proteome</keyword>
<accession>A0A915DX66</accession>
<name>A0A915DX66_9BILA</name>
<feature type="region of interest" description="Disordered" evidence="1">
    <location>
        <begin position="16"/>
        <end position="75"/>
    </location>
</feature>
<feature type="compositionally biased region" description="Low complexity" evidence="1">
    <location>
        <begin position="55"/>
        <end position="74"/>
    </location>
</feature>
<proteinExistence type="predicted"/>
<dbReference type="AlphaFoldDB" id="A0A915DX66"/>
<feature type="compositionally biased region" description="Polar residues" evidence="1">
    <location>
        <begin position="16"/>
        <end position="27"/>
    </location>
</feature>
<sequence>MLPRFDVPFAIKLASDSSSLEKSTVGISQVKPPKPDMGSSSDTSDICPVGSHGHLSSLESETQSSPTSSPTISESRCEQILKELALSSAYIFHDSPSYTADASSVVSSSSCRQVFRMVSSTASSHVFSPAPVDGGISPRPLISSAQWSSAPPVLL</sequence>
<organism evidence="2 3">
    <name type="scientific">Ditylenchus dipsaci</name>
    <dbReference type="NCBI Taxonomy" id="166011"/>
    <lineage>
        <taxon>Eukaryota</taxon>
        <taxon>Metazoa</taxon>
        <taxon>Ecdysozoa</taxon>
        <taxon>Nematoda</taxon>
        <taxon>Chromadorea</taxon>
        <taxon>Rhabditida</taxon>
        <taxon>Tylenchina</taxon>
        <taxon>Tylenchomorpha</taxon>
        <taxon>Sphaerularioidea</taxon>
        <taxon>Anguinidae</taxon>
        <taxon>Anguininae</taxon>
        <taxon>Ditylenchus</taxon>
    </lineage>
</organism>
<evidence type="ECO:0000256" key="1">
    <source>
        <dbReference type="SAM" id="MobiDB-lite"/>
    </source>
</evidence>
<reference evidence="3" key="1">
    <citation type="submission" date="2022-11" db="UniProtKB">
        <authorList>
            <consortium name="WormBaseParasite"/>
        </authorList>
    </citation>
    <scope>IDENTIFICATION</scope>
</reference>
<dbReference type="Proteomes" id="UP000887574">
    <property type="component" value="Unplaced"/>
</dbReference>
<dbReference type="WBParaSite" id="jg24129">
    <property type="protein sequence ID" value="jg24129"/>
    <property type="gene ID" value="jg24129"/>
</dbReference>
<evidence type="ECO:0000313" key="2">
    <source>
        <dbReference type="Proteomes" id="UP000887574"/>
    </source>
</evidence>
<protein>
    <submittedName>
        <fullName evidence="3">Uncharacterized protein</fullName>
    </submittedName>
</protein>